<dbReference type="Pfam" id="PF12770">
    <property type="entry name" value="CHAT"/>
    <property type="match status" value="1"/>
</dbReference>
<dbReference type="PANTHER" id="PTHR19959">
    <property type="entry name" value="KINESIN LIGHT CHAIN"/>
    <property type="match status" value="1"/>
</dbReference>
<accession>A0A9W9HN88</accession>
<reference evidence="2" key="2">
    <citation type="journal article" date="2023" name="IMA Fungus">
        <title>Comparative genomic study of the Penicillium genus elucidates a diverse pangenome and 15 lateral gene transfer events.</title>
        <authorList>
            <person name="Petersen C."/>
            <person name="Sorensen T."/>
            <person name="Nielsen M.R."/>
            <person name="Sondergaard T.E."/>
            <person name="Sorensen J.L."/>
            <person name="Fitzpatrick D.A."/>
            <person name="Frisvad J.C."/>
            <person name="Nielsen K.L."/>
        </authorList>
    </citation>
    <scope>NUCLEOTIDE SEQUENCE</scope>
    <source>
        <strain evidence="2">IBT 26290</strain>
    </source>
</reference>
<dbReference type="SUPFAM" id="SSF81901">
    <property type="entry name" value="HCP-like"/>
    <property type="match status" value="1"/>
</dbReference>
<dbReference type="RefSeq" id="XP_056538804.1">
    <property type="nucleotide sequence ID" value="XM_056692847.1"/>
</dbReference>
<feature type="domain" description="CHAT" evidence="1">
    <location>
        <begin position="823"/>
        <end position="1089"/>
    </location>
</feature>
<dbReference type="Proteomes" id="UP001149163">
    <property type="component" value="Unassembled WGS sequence"/>
</dbReference>
<dbReference type="AlphaFoldDB" id="A0A9W9HN88"/>
<organism evidence="2 3">
    <name type="scientific">Penicillium canariense</name>
    <dbReference type="NCBI Taxonomy" id="189055"/>
    <lineage>
        <taxon>Eukaryota</taxon>
        <taxon>Fungi</taxon>
        <taxon>Dikarya</taxon>
        <taxon>Ascomycota</taxon>
        <taxon>Pezizomycotina</taxon>
        <taxon>Eurotiomycetes</taxon>
        <taxon>Eurotiomycetidae</taxon>
        <taxon>Eurotiales</taxon>
        <taxon>Aspergillaceae</taxon>
        <taxon>Penicillium</taxon>
    </lineage>
</organism>
<evidence type="ECO:0000259" key="1">
    <source>
        <dbReference type="Pfam" id="PF12770"/>
    </source>
</evidence>
<evidence type="ECO:0000313" key="3">
    <source>
        <dbReference type="Proteomes" id="UP001149163"/>
    </source>
</evidence>
<dbReference type="GeneID" id="81432023"/>
<evidence type="ECO:0000313" key="2">
    <source>
        <dbReference type="EMBL" id="KAJ5151471.1"/>
    </source>
</evidence>
<proteinExistence type="predicted"/>
<reference evidence="2" key="1">
    <citation type="submission" date="2022-11" db="EMBL/GenBank/DDBJ databases">
        <authorList>
            <person name="Petersen C."/>
        </authorList>
    </citation>
    <scope>NUCLEOTIDE SEQUENCE</scope>
    <source>
        <strain evidence="2">IBT 26290</strain>
    </source>
</reference>
<dbReference type="InterPro" id="IPR011990">
    <property type="entry name" value="TPR-like_helical_dom_sf"/>
</dbReference>
<dbReference type="PANTHER" id="PTHR19959:SF119">
    <property type="entry name" value="FUNGAL LIPASE-LIKE DOMAIN-CONTAINING PROTEIN"/>
    <property type="match status" value="1"/>
</dbReference>
<sequence>MSQKALNNDLKLSVPGDLTDVSNKSEESANIEDPKEVVRHIQRVVDTVPDDYPGLPIWLNNLGVKLLTRYNRTGNLDDLQNAVQHAQRALKIIPEDHPNIASWLTSLSVILVTRYGRIGNLDDLDSAVRLAQRAVDTTPEEEHADLAFRSMILANHFSNRYRRTGNLDDLQNAVRLAQRDVDTIPKGHPDLAFSLNNLANILLTQYDRTGNLGDLQNAVRHAQRALNTVPEDHPDLASWLNNLAVKLLSRYNRAGDLNDLQNAVQYAQRAIDNTAEDHPNMASWLASLSVILVTRYGRIGKLHDLDRAVRLAQRAIDATTEDHPEIASRLNNLANMLSARYDRTGNSDDLQNAVGHAQSAIDTTTEDHPELASRINNLANMLSARKPRSECRRHYPMASHLNNLANMLSARYDRTGNSDDLQNAVRHAQRAVDTTPEDHPGLPSWLNTLAINLLTRYNRAGDLNDLQNAVRHAQRAVDITPGDHPDLASWLNNLANKFLARYSQTRDLDDLEMAVQYAQRAVDTIPKDHPKAASCLSNLANTLLTRYQETHELKDKDASFKFFSEAFDCHNAMPLERIKAGRGAMNILVWDGDFQTASLLAEKALGLLPIVCSRYLSRDDQQHAILQTSGLAAEAASLLLRTQKNASQALQYLEHGRGLIIGYLIDSRGDISDLAKNHPNMAKEFNRLRYKAFMSISPEDPAEIRRQRLRERDDAVAALECCLKDIRKQEGFDRFLLPLPSTALQENAIDGPIVVVNVTSISSDALMVLPTEIRHIPLPDSHSTKVEYYRSLGLARGLFRLIELDGRESLDILQELNFLCPPSRSELPRIWWIGTGLASSLPFHAAGDHSAGSVENAFSCVLSSYTPSIKMLRYARDRAQVQPDTQSVLLVIMPKTPGGDDLPGVMAEAKAIQETITTPYTVQLFDQPSAEVVLQALRDCSISHFACHGWSDILDPSNSYLALQGQSNSIPDRLTVQNISETHLGQARLAYLSACSTAENRVSKLADEGLHLASGFQVAGFAHTVASMWPSNDEICAQVASIFYRELIVKGGLREGNRAVAVAFHAAVKEVRMQHAEQPHQWAQFVHFGA</sequence>
<comment type="caution">
    <text evidence="2">The sequence shown here is derived from an EMBL/GenBank/DDBJ whole genome shotgun (WGS) entry which is preliminary data.</text>
</comment>
<dbReference type="EMBL" id="JAPQKN010000008">
    <property type="protein sequence ID" value="KAJ5151471.1"/>
    <property type="molecule type" value="Genomic_DNA"/>
</dbReference>
<gene>
    <name evidence="2" type="ORF">N7482_010723</name>
</gene>
<dbReference type="OrthoDB" id="9991317at2759"/>
<dbReference type="InterPro" id="IPR024983">
    <property type="entry name" value="CHAT_dom"/>
</dbReference>
<dbReference type="SUPFAM" id="SSF48452">
    <property type="entry name" value="TPR-like"/>
    <property type="match status" value="1"/>
</dbReference>
<dbReference type="Gene3D" id="1.25.40.10">
    <property type="entry name" value="Tetratricopeptide repeat domain"/>
    <property type="match status" value="3"/>
</dbReference>
<keyword evidence="3" id="KW-1185">Reference proteome</keyword>
<name>A0A9W9HN88_9EURO</name>
<protein>
    <submittedName>
        <fullName evidence="2">Tetratricopeptide-like helical</fullName>
    </submittedName>
</protein>
<dbReference type="Pfam" id="PF13374">
    <property type="entry name" value="TPR_10"/>
    <property type="match status" value="3"/>
</dbReference>